<accession>A0ABV0JF75</accession>
<sequence>MINLRLAELREKAGKTQKEMADLLGFKSINGYQNLEYGNTKGIQFDHLDALCNTLSCTPGDLIEYRRGRKKV</sequence>
<gene>
    <name evidence="2" type="ORF">NC998_25415</name>
</gene>
<dbReference type="EMBL" id="JAMPKM010000029">
    <property type="protein sequence ID" value="MEP0820442.1"/>
    <property type="molecule type" value="Genomic_DNA"/>
</dbReference>
<dbReference type="PANTHER" id="PTHR37301">
    <property type="entry name" value="DNA-BINDING PROTEIN-RELATED"/>
    <property type="match status" value="1"/>
</dbReference>
<comment type="caution">
    <text evidence="2">The sequence shown here is derived from an EMBL/GenBank/DDBJ whole genome shotgun (WGS) entry which is preliminary data.</text>
</comment>
<name>A0ABV0JF75_9CYAN</name>
<protein>
    <submittedName>
        <fullName evidence="2">Helix-turn-helix domain-containing protein</fullName>
    </submittedName>
</protein>
<dbReference type="PROSITE" id="PS50943">
    <property type="entry name" value="HTH_CROC1"/>
    <property type="match status" value="1"/>
</dbReference>
<dbReference type="InterPro" id="IPR010982">
    <property type="entry name" value="Lambda_DNA-bd_dom_sf"/>
</dbReference>
<organism evidence="2 3">
    <name type="scientific">Trichocoleus desertorum GB2-A4</name>
    <dbReference type="NCBI Taxonomy" id="2933944"/>
    <lineage>
        <taxon>Bacteria</taxon>
        <taxon>Bacillati</taxon>
        <taxon>Cyanobacteriota</taxon>
        <taxon>Cyanophyceae</taxon>
        <taxon>Leptolyngbyales</taxon>
        <taxon>Trichocoleusaceae</taxon>
        <taxon>Trichocoleus</taxon>
    </lineage>
</organism>
<proteinExistence type="predicted"/>
<evidence type="ECO:0000259" key="1">
    <source>
        <dbReference type="PROSITE" id="PS50943"/>
    </source>
</evidence>
<reference evidence="2 3" key="1">
    <citation type="submission" date="2022-04" db="EMBL/GenBank/DDBJ databases">
        <title>Positive selection, recombination, and allopatry shape intraspecific diversity of widespread and dominant cyanobacteria.</title>
        <authorList>
            <person name="Wei J."/>
            <person name="Shu W."/>
            <person name="Hu C."/>
        </authorList>
    </citation>
    <scope>NUCLEOTIDE SEQUENCE [LARGE SCALE GENOMIC DNA]</scope>
    <source>
        <strain evidence="2 3">GB2-A4</strain>
    </source>
</reference>
<dbReference type="Pfam" id="PF13443">
    <property type="entry name" value="HTH_26"/>
    <property type="match status" value="1"/>
</dbReference>
<keyword evidence="3" id="KW-1185">Reference proteome</keyword>
<dbReference type="Gene3D" id="1.10.260.40">
    <property type="entry name" value="lambda repressor-like DNA-binding domains"/>
    <property type="match status" value="1"/>
</dbReference>
<dbReference type="PANTHER" id="PTHR37301:SF1">
    <property type="entry name" value="DNA-BINDING PROTEIN"/>
    <property type="match status" value="1"/>
</dbReference>
<feature type="domain" description="HTH cro/C1-type" evidence="1">
    <location>
        <begin position="6"/>
        <end position="62"/>
    </location>
</feature>
<dbReference type="InterPro" id="IPR001387">
    <property type="entry name" value="Cro/C1-type_HTH"/>
</dbReference>
<dbReference type="SUPFAM" id="SSF47413">
    <property type="entry name" value="lambda repressor-like DNA-binding domains"/>
    <property type="match status" value="1"/>
</dbReference>
<evidence type="ECO:0000313" key="2">
    <source>
        <dbReference type="EMBL" id="MEP0820442.1"/>
    </source>
</evidence>
<evidence type="ECO:0000313" key="3">
    <source>
        <dbReference type="Proteomes" id="UP001464891"/>
    </source>
</evidence>
<dbReference type="Proteomes" id="UP001464891">
    <property type="component" value="Unassembled WGS sequence"/>
</dbReference>
<dbReference type="CDD" id="cd00093">
    <property type="entry name" value="HTH_XRE"/>
    <property type="match status" value="1"/>
</dbReference>
<dbReference type="SMART" id="SM00530">
    <property type="entry name" value="HTH_XRE"/>
    <property type="match status" value="1"/>
</dbReference>
<dbReference type="RefSeq" id="WP_190435237.1">
    <property type="nucleotide sequence ID" value="NZ_JAMPKM010000029.1"/>
</dbReference>